<dbReference type="PROSITE" id="PS50011">
    <property type="entry name" value="PROTEIN_KINASE_DOM"/>
    <property type="match status" value="1"/>
</dbReference>
<dbReference type="EMBL" id="VFQX01000001">
    <property type="protein sequence ID" value="KAF0985222.1"/>
    <property type="molecule type" value="Genomic_DNA"/>
</dbReference>
<evidence type="ECO:0000256" key="10">
    <source>
        <dbReference type="ARBA" id="ARBA00059987"/>
    </source>
</evidence>
<dbReference type="VEuPathDB" id="AmoebaDB:NfTy_024530"/>
<dbReference type="SUPFAM" id="SSF56112">
    <property type="entry name" value="Protein kinase-like (PK-like)"/>
    <property type="match status" value="1"/>
</dbReference>
<evidence type="ECO:0000256" key="8">
    <source>
        <dbReference type="ARBA" id="ARBA00047811"/>
    </source>
</evidence>
<evidence type="ECO:0000256" key="9">
    <source>
        <dbReference type="ARBA" id="ARBA00048367"/>
    </source>
</evidence>
<comment type="similarity">
    <text evidence="1">Belongs to the protein kinase superfamily. CMGC Ser/Thr protein kinase family. CDC2/CDKX subfamily.</text>
</comment>
<dbReference type="GO" id="GO:0004693">
    <property type="term" value="F:cyclin-dependent protein serine/threonine kinase activity"/>
    <property type="evidence" value="ECO:0007669"/>
    <property type="project" value="UniProtKB-EC"/>
</dbReference>
<dbReference type="VEuPathDB" id="AmoebaDB:FDP41_000261"/>
<dbReference type="GO" id="GO:0005634">
    <property type="term" value="C:nucleus"/>
    <property type="evidence" value="ECO:0007669"/>
    <property type="project" value="TreeGrafter"/>
</dbReference>
<evidence type="ECO:0000256" key="3">
    <source>
        <dbReference type="ARBA" id="ARBA00022527"/>
    </source>
</evidence>
<protein>
    <recommendedName>
        <fullName evidence="2">cyclin-dependent kinase</fullName>
        <ecNumber evidence="2">2.7.11.22</ecNumber>
    </recommendedName>
</protein>
<reference evidence="14 15" key="1">
    <citation type="journal article" date="2019" name="Sci. Rep.">
        <title>Nanopore sequencing improves the draft genome of the human pathogenic amoeba Naegleria fowleri.</title>
        <authorList>
            <person name="Liechti N."/>
            <person name="Schurch N."/>
            <person name="Bruggmann R."/>
            <person name="Wittwer M."/>
        </authorList>
    </citation>
    <scope>NUCLEOTIDE SEQUENCE [LARGE SCALE GENOMIC DNA]</scope>
    <source>
        <strain evidence="14 15">ATCC 30894</strain>
    </source>
</reference>
<dbReference type="GO" id="GO:0000082">
    <property type="term" value="P:G1/S transition of mitotic cell cycle"/>
    <property type="evidence" value="ECO:0007669"/>
    <property type="project" value="TreeGrafter"/>
</dbReference>
<dbReference type="PANTHER" id="PTHR24056">
    <property type="entry name" value="CELL DIVISION PROTEIN KINASE"/>
    <property type="match status" value="1"/>
</dbReference>
<accession>A0A6A5CDQ2</accession>
<evidence type="ECO:0000256" key="12">
    <source>
        <dbReference type="RuleBase" id="RU000304"/>
    </source>
</evidence>
<dbReference type="VEuPathDB" id="AmoebaDB:NF0043710"/>
<keyword evidence="5 11" id="KW-0547">Nucleotide-binding</keyword>
<dbReference type="PROSITE" id="PS00108">
    <property type="entry name" value="PROTEIN_KINASE_ST"/>
    <property type="match status" value="1"/>
</dbReference>
<dbReference type="GeneID" id="68107479"/>
<evidence type="ECO:0000256" key="4">
    <source>
        <dbReference type="ARBA" id="ARBA00022679"/>
    </source>
</evidence>
<dbReference type="GO" id="GO:0030332">
    <property type="term" value="F:cyclin binding"/>
    <property type="evidence" value="ECO:0007669"/>
    <property type="project" value="TreeGrafter"/>
</dbReference>
<comment type="caution">
    <text evidence="14">The sequence shown here is derived from an EMBL/GenBank/DDBJ whole genome shotgun (WGS) entry which is preliminary data.</text>
</comment>
<feature type="binding site" evidence="11">
    <location>
        <position position="69"/>
    </location>
    <ligand>
        <name>ATP</name>
        <dbReference type="ChEBI" id="CHEBI:30616"/>
    </ligand>
</feature>
<evidence type="ECO:0000256" key="7">
    <source>
        <dbReference type="ARBA" id="ARBA00022840"/>
    </source>
</evidence>
<dbReference type="PROSITE" id="PS00107">
    <property type="entry name" value="PROTEIN_KINASE_ATP"/>
    <property type="match status" value="1"/>
</dbReference>
<dbReference type="FunFam" id="1.10.510.10:FF:000574">
    <property type="entry name" value="Cell division related protein kinase 2"/>
    <property type="match status" value="1"/>
</dbReference>
<dbReference type="GO" id="GO:0005737">
    <property type="term" value="C:cytoplasm"/>
    <property type="evidence" value="ECO:0007669"/>
    <property type="project" value="TreeGrafter"/>
</dbReference>
<gene>
    <name evidence="14" type="ORF">FDP41_000261</name>
</gene>
<evidence type="ECO:0000256" key="2">
    <source>
        <dbReference type="ARBA" id="ARBA00012425"/>
    </source>
</evidence>
<dbReference type="GO" id="GO:0010468">
    <property type="term" value="P:regulation of gene expression"/>
    <property type="evidence" value="ECO:0007669"/>
    <property type="project" value="TreeGrafter"/>
</dbReference>
<evidence type="ECO:0000259" key="13">
    <source>
        <dbReference type="PROSITE" id="PS50011"/>
    </source>
</evidence>
<dbReference type="GO" id="GO:0000307">
    <property type="term" value="C:cyclin-dependent protein kinase holoenzyme complex"/>
    <property type="evidence" value="ECO:0007669"/>
    <property type="project" value="TreeGrafter"/>
</dbReference>
<dbReference type="EC" id="2.7.11.22" evidence="2"/>
<dbReference type="Gene3D" id="3.30.200.20">
    <property type="entry name" value="Phosphorylase Kinase, domain 1"/>
    <property type="match status" value="1"/>
</dbReference>
<dbReference type="Proteomes" id="UP000444721">
    <property type="component" value="Unassembled WGS sequence"/>
</dbReference>
<dbReference type="Pfam" id="PF00069">
    <property type="entry name" value="Pkinase"/>
    <property type="match status" value="1"/>
</dbReference>
<dbReference type="InterPro" id="IPR008271">
    <property type="entry name" value="Ser/Thr_kinase_AS"/>
</dbReference>
<evidence type="ECO:0000313" key="14">
    <source>
        <dbReference type="EMBL" id="KAF0985222.1"/>
    </source>
</evidence>
<evidence type="ECO:0000256" key="11">
    <source>
        <dbReference type="PROSITE-ProRule" id="PRU10141"/>
    </source>
</evidence>
<keyword evidence="15" id="KW-1185">Reference proteome</keyword>
<dbReference type="InterPro" id="IPR000719">
    <property type="entry name" value="Prot_kinase_dom"/>
</dbReference>
<comment type="function">
    <text evidence="10">Probably involved in the control of the cell cycle.</text>
</comment>
<dbReference type="AlphaFoldDB" id="A0A6A5CDQ2"/>
<dbReference type="InterPro" id="IPR050108">
    <property type="entry name" value="CDK"/>
</dbReference>
<evidence type="ECO:0000313" key="15">
    <source>
        <dbReference type="Proteomes" id="UP000444721"/>
    </source>
</evidence>
<evidence type="ECO:0000256" key="5">
    <source>
        <dbReference type="ARBA" id="ARBA00022741"/>
    </source>
</evidence>
<keyword evidence="6" id="KW-0418">Kinase</keyword>
<keyword evidence="3 12" id="KW-0723">Serine/threonine-protein kinase</keyword>
<dbReference type="OMA" id="HCHENRI"/>
<proteinExistence type="inferred from homology"/>
<dbReference type="FunFam" id="3.30.200.20:FF:000375">
    <property type="entry name" value="Cell division related protein kinase 2"/>
    <property type="match status" value="1"/>
</dbReference>
<name>A0A6A5CDQ2_NAEFO</name>
<evidence type="ECO:0000256" key="1">
    <source>
        <dbReference type="ARBA" id="ARBA00006485"/>
    </source>
</evidence>
<dbReference type="RefSeq" id="XP_044569935.1">
    <property type="nucleotide sequence ID" value="XM_044705823.1"/>
</dbReference>
<keyword evidence="4" id="KW-0808">Transferase</keyword>
<dbReference type="GO" id="GO:0007165">
    <property type="term" value="P:signal transduction"/>
    <property type="evidence" value="ECO:0007669"/>
    <property type="project" value="TreeGrafter"/>
</dbReference>
<dbReference type="Gene3D" id="1.10.510.10">
    <property type="entry name" value="Transferase(Phosphotransferase) domain 1"/>
    <property type="match status" value="1"/>
</dbReference>
<dbReference type="GO" id="GO:0010389">
    <property type="term" value="P:regulation of G2/M transition of mitotic cell cycle"/>
    <property type="evidence" value="ECO:0007669"/>
    <property type="project" value="TreeGrafter"/>
</dbReference>
<dbReference type="CDD" id="cd07829">
    <property type="entry name" value="STKc_CDK_like"/>
    <property type="match status" value="1"/>
</dbReference>
<dbReference type="SMART" id="SM00220">
    <property type="entry name" value="S_TKc"/>
    <property type="match status" value="1"/>
</dbReference>
<keyword evidence="7 11" id="KW-0067">ATP-binding</keyword>
<dbReference type="OrthoDB" id="1732493at2759"/>
<dbReference type="InterPro" id="IPR011009">
    <property type="entry name" value="Kinase-like_dom_sf"/>
</dbReference>
<sequence>MEQSSVGGTSIQISNTDIIQPQQPQQPSLTYTFSNKLAKYKVIEKVGEGTYGVVFKAIDITTGKLVAIKRIRLEREEEGVPSTTLREIALLKQLSHPNVVKLHEVVHDSNQLNLIFEFVDMDLKAVIDKQREKKQYFPSITVKKYMFQMLNSLAYCHSNRVLHRDIKPQNILIDSEGNVKLADFGLAREFNIPVRTLTKEVITLWYRCPELLLGANKYSTAVDLWSIGCIFAELVSLTPLFPSDSEIDHLFKVFQLLGTPNEDSGIAHLPNYRNTFPKWKGNLLASKFLRTPFEKDVLGLDLLARMLTINPAHRISAHDALKHPYFDELLNC</sequence>
<organism evidence="14 15">
    <name type="scientific">Naegleria fowleri</name>
    <name type="common">Brain eating amoeba</name>
    <dbReference type="NCBI Taxonomy" id="5763"/>
    <lineage>
        <taxon>Eukaryota</taxon>
        <taxon>Discoba</taxon>
        <taxon>Heterolobosea</taxon>
        <taxon>Tetramitia</taxon>
        <taxon>Eutetramitia</taxon>
        <taxon>Vahlkampfiidae</taxon>
        <taxon>Naegleria</taxon>
    </lineage>
</organism>
<feature type="domain" description="Protein kinase" evidence="13">
    <location>
        <begin position="40"/>
        <end position="326"/>
    </location>
</feature>
<comment type="catalytic activity">
    <reaction evidence="8">
        <text>L-threonyl-[protein] + ATP = O-phospho-L-threonyl-[protein] + ADP + H(+)</text>
        <dbReference type="Rhea" id="RHEA:46608"/>
        <dbReference type="Rhea" id="RHEA-COMP:11060"/>
        <dbReference type="Rhea" id="RHEA-COMP:11605"/>
        <dbReference type="ChEBI" id="CHEBI:15378"/>
        <dbReference type="ChEBI" id="CHEBI:30013"/>
        <dbReference type="ChEBI" id="CHEBI:30616"/>
        <dbReference type="ChEBI" id="CHEBI:61977"/>
        <dbReference type="ChEBI" id="CHEBI:456216"/>
        <dbReference type="EC" id="2.7.11.22"/>
    </reaction>
</comment>
<dbReference type="PANTHER" id="PTHR24056:SF254">
    <property type="entry name" value="CYCLIN-DEPENDENT KINASE 2"/>
    <property type="match status" value="1"/>
</dbReference>
<evidence type="ECO:0000256" key="6">
    <source>
        <dbReference type="ARBA" id="ARBA00022777"/>
    </source>
</evidence>
<dbReference type="GO" id="GO:0005524">
    <property type="term" value="F:ATP binding"/>
    <property type="evidence" value="ECO:0007669"/>
    <property type="project" value="UniProtKB-UniRule"/>
</dbReference>
<comment type="catalytic activity">
    <reaction evidence="9">
        <text>L-seryl-[protein] + ATP = O-phospho-L-seryl-[protein] + ADP + H(+)</text>
        <dbReference type="Rhea" id="RHEA:17989"/>
        <dbReference type="Rhea" id="RHEA-COMP:9863"/>
        <dbReference type="Rhea" id="RHEA-COMP:11604"/>
        <dbReference type="ChEBI" id="CHEBI:15378"/>
        <dbReference type="ChEBI" id="CHEBI:29999"/>
        <dbReference type="ChEBI" id="CHEBI:30616"/>
        <dbReference type="ChEBI" id="CHEBI:83421"/>
        <dbReference type="ChEBI" id="CHEBI:456216"/>
        <dbReference type="EC" id="2.7.11.22"/>
    </reaction>
</comment>
<dbReference type="InterPro" id="IPR017441">
    <property type="entry name" value="Protein_kinase_ATP_BS"/>
</dbReference>